<dbReference type="SUPFAM" id="SSF81345">
    <property type="entry name" value="ABC transporter involved in vitamin B12 uptake, BtuC"/>
    <property type="match status" value="1"/>
</dbReference>
<keyword evidence="6 8" id="KW-1133">Transmembrane helix</keyword>
<evidence type="ECO:0000313" key="10">
    <source>
        <dbReference type="Proteomes" id="UP000005709"/>
    </source>
</evidence>
<dbReference type="CDD" id="cd06550">
    <property type="entry name" value="TM_ABC_iron-siderophores_like"/>
    <property type="match status" value="1"/>
</dbReference>
<comment type="subcellular location">
    <subcellularLocation>
        <location evidence="1">Cell membrane</location>
        <topology evidence="1">Multi-pass membrane protein</topology>
    </subcellularLocation>
</comment>
<dbReference type="Proteomes" id="UP000005709">
    <property type="component" value="Unassembled WGS sequence"/>
</dbReference>
<keyword evidence="4" id="KW-1003">Cell membrane</keyword>
<feature type="transmembrane region" description="Helical" evidence="8">
    <location>
        <begin position="268"/>
        <end position="286"/>
    </location>
</feature>
<feature type="transmembrane region" description="Helical" evidence="8">
    <location>
        <begin position="298"/>
        <end position="316"/>
    </location>
</feature>
<reference evidence="9 10" key="1">
    <citation type="submission" date="2009-07" db="EMBL/GenBank/DDBJ databases">
        <authorList>
            <person name="Madupu R."/>
            <person name="Sebastian Y."/>
            <person name="Durkin A.S."/>
            <person name="Torralba M."/>
            <person name="Methe B."/>
            <person name="Sutton G.G."/>
            <person name="Strausberg R.L."/>
            <person name="Nelson K.E."/>
        </authorList>
    </citation>
    <scope>NUCLEOTIDE SEQUENCE [LARGE SCALE GENOMIC DNA]</scope>
    <source>
        <strain evidence="9 10">RM3268</strain>
    </source>
</reference>
<gene>
    <name evidence="9" type="ORF">CAMGR0001_0911</name>
</gene>
<dbReference type="EMBL" id="ACYG01000019">
    <property type="protein sequence ID" value="EEV18156.1"/>
    <property type="molecule type" value="Genomic_DNA"/>
</dbReference>
<evidence type="ECO:0000256" key="6">
    <source>
        <dbReference type="ARBA" id="ARBA00022989"/>
    </source>
</evidence>
<evidence type="ECO:0000256" key="8">
    <source>
        <dbReference type="SAM" id="Phobius"/>
    </source>
</evidence>
<protein>
    <submittedName>
        <fullName evidence="9">Iron chelate uptake ABC transporter, FeCT family, permease protein</fullName>
    </submittedName>
</protein>
<feature type="transmembrane region" description="Helical" evidence="8">
    <location>
        <begin position="139"/>
        <end position="160"/>
    </location>
</feature>
<dbReference type="InterPro" id="IPR037294">
    <property type="entry name" value="ABC_BtuC-like"/>
</dbReference>
<feature type="transmembrane region" description="Helical" evidence="8">
    <location>
        <begin position="55"/>
        <end position="76"/>
    </location>
</feature>
<evidence type="ECO:0000256" key="5">
    <source>
        <dbReference type="ARBA" id="ARBA00022692"/>
    </source>
</evidence>
<dbReference type="GO" id="GO:0022857">
    <property type="term" value="F:transmembrane transporter activity"/>
    <property type="evidence" value="ECO:0007669"/>
    <property type="project" value="InterPro"/>
</dbReference>
<dbReference type="RefSeq" id="WP_005870476.1">
    <property type="nucleotide sequence ID" value="NZ_ACYG01000019.1"/>
</dbReference>
<dbReference type="OrthoDB" id="9782305at2"/>
<dbReference type="Gene3D" id="1.10.3470.10">
    <property type="entry name" value="ABC transporter involved in vitamin B12 uptake, BtuC"/>
    <property type="match status" value="1"/>
</dbReference>
<dbReference type="STRING" id="824.CGRAC_1148"/>
<comment type="caution">
    <text evidence="9">The sequence shown here is derived from an EMBL/GenBank/DDBJ whole genome shotgun (WGS) entry which is preliminary data.</text>
</comment>
<dbReference type="eggNOG" id="COG0609">
    <property type="taxonomic scope" value="Bacteria"/>
</dbReference>
<dbReference type="PANTHER" id="PTHR30472:SF70">
    <property type="entry name" value="MOLYBDATE IMPORT SYSTEM PERMEASE PROTEIN MOLB"/>
    <property type="match status" value="1"/>
</dbReference>
<evidence type="ECO:0000256" key="2">
    <source>
        <dbReference type="ARBA" id="ARBA00007935"/>
    </source>
</evidence>
<name>C8PGB8_9BACT</name>
<comment type="similarity">
    <text evidence="2">Belongs to the binding-protein-dependent transport system permease family. FecCD subfamily.</text>
</comment>
<dbReference type="PANTHER" id="PTHR30472">
    <property type="entry name" value="FERRIC ENTEROBACTIN TRANSPORT SYSTEM PERMEASE PROTEIN"/>
    <property type="match status" value="1"/>
</dbReference>
<evidence type="ECO:0000256" key="3">
    <source>
        <dbReference type="ARBA" id="ARBA00022448"/>
    </source>
</evidence>
<keyword evidence="7 8" id="KW-0472">Membrane</keyword>
<keyword evidence="10" id="KW-1185">Reference proteome</keyword>
<feature type="transmembrane region" description="Helical" evidence="8">
    <location>
        <begin position="109"/>
        <end position="127"/>
    </location>
</feature>
<dbReference type="InterPro" id="IPR000522">
    <property type="entry name" value="ABC_transptr_permease_BtuC"/>
</dbReference>
<evidence type="ECO:0000256" key="4">
    <source>
        <dbReference type="ARBA" id="ARBA00022475"/>
    </source>
</evidence>
<evidence type="ECO:0000256" key="1">
    <source>
        <dbReference type="ARBA" id="ARBA00004651"/>
    </source>
</evidence>
<sequence>MLNLILLLLWVVLALISLASGQFHIPLEEIFKILFSGGGDEAAKSVMMDVRIPRILLSSLCGGALAIAGLSLQAVFKNPLVGPHIVGVSTAAAFGGALCILLGLSGLWLAGFAFCFGLAALFLLYLLAKFVARADIFSLILAGIVINGVFAALTSLVQYLADDEEVLPNIVFWLLGSFVSAGYDKVILMCAIALPASAVLIALRWRFNLLSLNDDDLRVLGVDVKFLRCTILALCTALIAVQVSVSGNIGWVGLVVPHATRLIAGSDHVKLMPACFIAGAIFMLAIDDLSRSLSSAEIPLGILSALIGSPIFALLLKRSAKNAKSN</sequence>
<organism evidence="9 10">
    <name type="scientific">Campylobacter gracilis RM3268</name>
    <dbReference type="NCBI Taxonomy" id="553220"/>
    <lineage>
        <taxon>Bacteria</taxon>
        <taxon>Pseudomonadati</taxon>
        <taxon>Campylobacterota</taxon>
        <taxon>Epsilonproteobacteria</taxon>
        <taxon>Campylobacterales</taxon>
        <taxon>Campylobacteraceae</taxon>
        <taxon>Campylobacter</taxon>
    </lineage>
</organism>
<dbReference type="AlphaFoldDB" id="C8PGB8"/>
<accession>C8PGB8</accession>
<dbReference type="Pfam" id="PF01032">
    <property type="entry name" value="FecCD"/>
    <property type="match status" value="1"/>
</dbReference>
<keyword evidence="3" id="KW-0813">Transport</keyword>
<feature type="transmembrane region" description="Helical" evidence="8">
    <location>
        <begin position="85"/>
        <end position="103"/>
    </location>
</feature>
<feature type="transmembrane region" description="Helical" evidence="8">
    <location>
        <begin position="231"/>
        <end position="256"/>
    </location>
</feature>
<keyword evidence="5 8" id="KW-0812">Transmembrane</keyword>
<evidence type="ECO:0000256" key="7">
    <source>
        <dbReference type="ARBA" id="ARBA00023136"/>
    </source>
</evidence>
<dbReference type="GO" id="GO:0005886">
    <property type="term" value="C:plasma membrane"/>
    <property type="evidence" value="ECO:0007669"/>
    <property type="project" value="UniProtKB-SubCell"/>
</dbReference>
<proteinExistence type="inferred from homology"/>
<feature type="transmembrane region" description="Helical" evidence="8">
    <location>
        <begin position="188"/>
        <end position="207"/>
    </location>
</feature>
<evidence type="ECO:0000313" key="9">
    <source>
        <dbReference type="EMBL" id="EEV18156.1"/>
    </source>
</evidence>
<dbReference type="GO" id="GO:0033214">
    <property type="term" value="P:siderophore-iron import into cell"/>
    <property type="evidence" value="ECO:0007669"/>
    <property type="project" value="TreeGrafter"/>
</dbReference>